<keyword evidence="2" id="KW-1185">Reference proteome</keyword>
<proteinExistence type="predicted"/>
<dbReference type="Ensembl" id="ENSPSTT00000007425.1">
    <property type="protein sequence ID" value="ENSPSTP00000007074.1"/>
    <property type="gene ID" value="ENSPSTG00000005006.1"/>
</dbReference>
<organism evidence="1 2">
    <name type="scientific">Pavo cristatus</name>
    <name type="common">Indian peafowl</name>
    <name type="synonym">Blue peafowl</name>
    <dbReference type="NCBI Taxonomy" id="9049"/>
    <lineage>
        <taxon>Eukaryota</taxon>
        <taxon>Metazoa</taxon>
        <taxon>Chordata</taxon>
        <taxon>Craniata</taxon>
        <taxon>Vertebrata</taxon>
        <taxon>Euteleostomi</taxon>
        <taxon>Archelosauria</taxon>
        <taxon>Archosauria</taxon>
        <taxon>Dinosauria</taxon>
        <taxon>Saurischia</taxon>
        <taxon>Theropoda</taxon>
        <taxon>Coelurosauria</taxon>
        <taxon>Aves</taxon>
        <taxon>Neognathae</taxon>
        <taxon>Galloanserae</taxon>
        <taxon>Galliformes</taxon>
        <taxon>Phasianidae</taxon>
        <taxon>Phasianinae</taxon>
        <taxon>Pavo</taxon>
    </lineage>
</organism>
<name>A0A8C9EYV8_PAVCR</name>
<dbReference type="PANTHER" id="PTHR46785">
    <property type="entry name" value="VON WILLEBRAND FACTOR A DOMAIN-CONTAINING PROTEIN 3B"/>
    <property type="match status" value="1"/>
</dbReference>
<reference evidence="1" key="1">
    <citation type="submission" date="2025-08" db="UniProtKB">
        <authorList>
            <consortium name="Ensembl"/>
        </authorList>
    </citation>
    <scope>IDENTIFICATION</scope>
</reference>
<dbReference type="AlphaFoldDB" id="A0A8C9EYV8"/>
<dbReference type="Proteomes" id="UP000694428">
    <property type="component" value="Unplaced"/>
</dbReference>
<protein>
    <submittedName>
        <fullName evidence="1">Uncharacterized protein</fullName>
    </submittedName>
</protein>
<sequence>MTGNPFKTLAWSDYAFDMKYRQDHENLSFHEDHKKKYEEKERNLKVSEWDMDVQPLISSSEWLQLHGLKRNKLTLSQILSQIGFQHRKDYVTTLGKLVASRYADGLFPQYMRAHDGGVYNVSGTDLW</sequence>
<accession>A0A8C9EYV8</accession>
<evidence type="ECO:0000313" key="2">
    <source>
        <dbReference type="Proteomes" id="UP000694428"/>
    </source>
</evidence>
<reference evidence="1" key="2">
    <citation type="submission" date="2025-09" db="UniProtKB">
        <authorList>
            <consortium name="Ensembl"/>
        </authorList>
    </citation>
    <scope>IDENTIFICATION</scope>
</reference>
<evidence type="ECO:0000313" key="1">
    <source>
        <dbReference type="Ensembl" id="ENSPSTP00000007074.1"/>
    </source>
</evidence>
<dbReference type="PANTHER" id="PTHR46785:SF1">
    <property type="entry name" value="VON WILLEBRAND FACTOR A DOMAIN-CONTAINING PROTEIN 3B"/>
    <property type="match status" value="1"/>
</dbReference>